<keyword evidence="4 12" id="KW-0347">Helicase</keyword>
<dbReference type="Pfam" id="PF05970">
    <property type="entry name" value="PIF1"/>
    <property type="match status" value="1"/>
</dbReference>
<dbReference type="InterPro" id="IPR010285">
    <property type="entry name" value="DNA_helicase_pif1-like_DEAD"/>
</dbReference>
<dbReference type="InterPro" id="IPR027417">
    <property type="entry name" value="P-loop_NTPase"/>
</dbReference>
<evidence type="ECO:0000256" key="9">
    <source>
        <dbReference type="ARBA" id="ARBA00023204"/>
    </source>
</evidence>
<evidence type="ECO:0000256" key="1">
    <source>
        <dbReference type="ARBA" id="ARBA00022741"/>
    </source>
</evidence>
<evidence type="ECO:0000256" key="4">
    <source>
        <dbReference type="ARBA" id="ARBA00022806"/>
    </source>
</evidence>
<dbReference type="InterPro" id="IPR048293">
    <property type="entry name" value="PIF1_RRM3_pfh1"/>
</dbReference>
<keyword evidence="7 12" id="KW-0496">Mitochondrion</keyword>
<dbReference type="PANTHER" id="PTHR47642:SF5">
    <property type="entry name" value="ATP-DEPENDENT DNA HELICASE"/>
    <property type="match status" value="1"/>
</dbReference>
<comment type="cofactor">
    <cofactor evidence="12">
        <name>Mg(2+)</name>
        <dbReference type="ChEBI" id="CHEBI:18420"/>
    </cofactor>
</comment>
<evidence type="ECO:0000256" key="6">
    <source>
        <dbReference type="ARBA" id="ARBA00023125"/>
    </source>
</evidence>
<keyword evidence="6 12" id="KW-0238">DNA-binding</keyword>
<organism evidence="15 16">
    <name type="scientific">Ceratocystis lukuohia</name>
    <dbReference type="NCBI Taxonomy" id="2019550"/>
    <lineage>
        <taxon>Eukaryota</taxon>
        <taxon>Fungi</taxon>
        <taxon>Dikarya</taxon>
        <taxon>Ascomycota</taxon>
        <taxon>Pezizomycotina</taxon>
        <taxon>Sordariomycetes</taxon>
        <taxon>Hypocreomycetidae</taxon>
        <taxon>Microascales</taxon>
        <taxon>Ceratocystidaceae</taxon>
        <taxon>Ceratocystis</taxon>
    </lineage>
</organism>
<gene>
    <name evidence="12" type="primary">PIF1</name>
    <name evidence="15" type="ORF">HOO65_060140</name>
</gene>
<accession>A0ABR4MDG3</accession>
<keyword evidence="16" id="KW-1185">Reference proteome</keyword>
<evidence type="ECO:0000256" key="3">
    <source>
        <dbReference type="ARBA" id="ARBA00022801"/>
    </source>
</evidence>
<comment type="caution">
    <text evidence="15">The sequence shown here is derived from an EMBL/GenBank/DDBJ whole genome shotgun (WGS) entry which is preliminary data.</text>
</comment>
<evidence type="ECO:0000259" key="14">
    <source>
        <dbReference type="SMART" id="SM00382"/>
    </source>
</evidence>
<dbReference type="CDD" id="cd18809">
    <property type="entry name" value="SF1_C_RecD"/>
    <property type="match status" value="1"/>
</dbReference>
<feature type="domain" description="AAA+ ATPase" evidence="14">
    <location>
        <begin position="284"/>
        <end position="482"/>
    </location>
</feature>
<sequence length="751" mass="81412">MFSAQKSTIAKLEGSASIHPPRASASTSIKHTRQPPPPPAFGTSKLASICGNSSSSFADTPPKTSSFLSGDQFAKDHGFEDLDLDDFSDDPLAESGPPAALPVAAPPRKLATKLPPLAATQDIPWSSSPEAHRNQPPPTTSATSSTQHKRTLSNAPTAPHVAVKRQRLPEGSGWTSHSPDPDAKIEPAQPAPTTQEKIESMILNNPINKATAKLKKDPAAASESSGGSATPATPASNASGGSGDSQGPKDGKQAPASIVDPSKAFAPVFLSSEQSEVLNIVVNRGKSVFFTGPAGTGKSVLMRSIIKDLRKKWARDPEKLAVTASTGLAACNIGGITLHSFAGIGIGKDAVDVLTKKVRRNPKAKNRWIKTKCLVIDEISMVDGDLFDKLDMIARKIRNNAKPWGGIQLVLTGDFFQLPPVPDSQNRMAKFSFEAATWATSVQHTIGLTQVFRQRDPEFAGMLNEMRLGRISDQSVQAFKKLSRPLKFNDGLETTDLFATRNEVENANIRRLKELPGAIHKFEAYDTGDPNFREKLLSNMMCPKMLELKVGAQVMLIKNKDDSQLFNGLIGKVVSFKTELEWGYASRMEAMAPELYLVSGEKAAKKFAKTPEGMMDAIKYPVVEFPVAATGNTIRIHVVPEEWKVELPNGEVQATRSQVPLILAWALSIHKAQGQTLERVSVDLRRIFEKGQAYVALSRATSQAGLRVLGFEKNKIMAHPKVTAFYNQLYSVEKAKKGMNQGHITDVFKKT</sequence>
<name>A0ABR4MDG3_9PEZI</name>
<feature type="compositionally biased region" description="Low complexity" evidence="13">
    <location>
        <begin position="219"/>
        <end position="239"/>
    </location>
</feature>
<feature type="DNA-binding region" evidence="12">
    <location>
        <begin position="692"/>
        <end position="711"/>
    </location>
</feature>
<evidence type="ECO:0000256" key="11">
    <source>
        <dbReference type="ARBA" id="ARBA00023242"/>
    </source>
</evidence>
<reference evidence="15 16" key="1">
    <citation type="submission" date="2020-05" db="EMBL/GenBank/DDBJ databases">
        <title>Ceratocystis lukuohia genome.</title>
        <authorList>
            <person name="Harrington T.C."/>
            <person name="Kim K."/>
            <person name="Mayers C.G."/>
        </authorList>
    </citation>
    <scope>NUCLEOTIDE SEQUENCE [LARGE SCALE GENOMIC DNA]</scope>
    <source>
        <strain evidence="15 16">C4212</strain>
    </source>
</reference>
<dbReference type="HAMAP" id="MF_03176">
    <property type="entry name" value="PIF1"/>
    <property type="match status" value="1"/>
</dbReference>
<dbReference type="EC" id="5.6.2.3" evidence="12"/>
<dbReference type="InterPro" id="IPR003593">
    <property type="entry name" value="AAA+_ATPase"/>
</dbReference>
<dbReference type="InterPro" id="IPR051055">
    <property type="entry name" value="PIF1_helicase"/>
</dbReference>
<evidence type="ECO:0000256" key="10">
    <source>
        <dbReference type="ARBA" id="ARBA00023235"/>
    </source>
</evidence>
<dbReference type="SMART" id="SM00382">
    <property type="entry name" value="AAA"/>
    <property type="match status" value="1"/>
</dbReference>
<keyword evidence="3 12" id="KW-0378">Hydrolase</keyword>
<dbReference type="RefSeq" id="XP_070857490.1">
    <property type="nucleotide sequence ID" value="XM_071003724.1"/>
</dbReference>
<evidence type="ECO:0000256" key="12">
    <source>
        <dbReference type="HAMAP-Rule" id="MF_03176"/>
    </source>
</evidence>
<evidence type="ECO:0000256" key="5">
    <source>
        <dbReference type="ARBA" id="ARBA00022840"/>
    </source>
</evidence>
<feature type="compositionally biased region" description="Low complexity" evidence="13">
    <location>
        <begin position="97"/>
        <end position="109"/>
    </location>
</feature>
<keyword evidence="11 12" id="KW-0539">Nucleus</keyword>
<keyword evidence="5 12" id="KW-0067">ATP-binding</keyword>
<dbReference type="Gene3D" id="3.40.50.300">
    <property type="entry name" value="P-loop containing nucleotide triphosphate hydrolases"/>
    <property type="match status" value="2"/>
</dbReference>
<evidence type="ECO:0000313" key="15">
    <source>
        <dbReference type="EMBL" id="KAL2886310.1"/>
    </source>
</evidence>
<protein>
    <recommendedName>
        <fullName evidence="12">ATP-dependent DNA helicase PIF1</fullName>
        <ecNumber evidence="12">5.6.2.3</ecNumber>
    </recommendedName>
    <alternativeName>
        <fullName evidence="12">DNA 5'-3' helicase PIF1</fullName>
    </alternativeName>
    <alternativeName>
        <fullName evidence="12">DNA repair and recombination helicase PIF1</fullName>
    </alternativeName>
</protein>
<dbReference type="SUPFAM" id="SSF52540">
    <property type="entry name" value="P-loop containing nucleoside triphosphate hydrolases"/>
    <property type="match status" value="2"/>
</dbReference>
<evidence type="ECO:0000256" key="8">
    <source>
        <dbReference type="ARBA" id="ARBA00023172"/>
    </source>
</evidence>
<feature type="region of interest" description="Disordered" evidence="13">
    <location>
        <begin position="213"/>
        <end position="257"/>
    </location>
</feature>
<dbReference type="CDD" id="cd18037">
    <property type="entry name" value="DEXSc_Pif1_like"/>
    <property type="match status" value="1"/>
</dbReference>
<dbReference type="Proteomes" id="UP001610728">
    <property type="component" value="Unassembled WGS sequence"/>
</dbReference>
<proteinExistence type="inferred from homology"/>
<feature type="compositionally biased region" description="Acidic residues" evidence="13">
    <location>
        <begin position="81"/>
        <end position="92"/>
    </location>
</feature>
<dbReference type="GeneID" id="98119536"/>
<evidence type="ECO:0000256" key="2">
    <source>
        <dbReference type="ARBA" id="ARBA00022763"/>
    </source>
</evidence>
<dbReference type="PANTHER" id="PTHR47642">
    <property type="entry name" value="ATP-DEPENDENT DNA HELICASE"/>
    <property type="match status" value="1"/>
</dbReference>
<comment type="catalytic activity">
    <reaction evidence="12">
        <text>ATP + H2O = ADP + phosphate + H(+)</text>
        <dbReference type="Rhea" id="RHEA:13065"/>
        <dbReference type="ChEBI" id="CHEBI:15377"/>
        <dbReference type="ChEBI" id="CHEBI:15378"/>
        <dbReference type="ChEBI" id="CHEBI:30616"/>
        <dbReference type="ChEBI" id="CHEBI:43474"/>
        <dbReference type="ChEBI" id="CHEBI:456216"/>
        <dbReference type="EC" id="5.6.2.3"/>
    </reaction>
</comment>
<feature type="region of interest" description="Disordered" evidence="13">
    <location>
        <begin position="1"/>
        <end position="194"/>
    </location>
</feature>
<dbReference type="EMBL" id="JABSNW010000006">
    <property type="protein sequence ID" value="KAL2886310.1"/>
    <property type="molecule type" value="Genomic_DNA"/>
</dbReference>
<evidence type="ECO:0000256" key="13">
    <source>
        <dbReference type="SAM" id="MobiDB-lite"/>
    </source>
</evidence>
<comment type="subcellular location">
    <subcellularLocation>
        <location evidence="12">Nucleus</location>
    </subcellularLocation>
    <subcellularLocation>
        <location evidence="12">Mitochondrion</location>
    </subcellularLocation>
</comment>
<keyword evidence="9 12" id="KW-0234">DNA repair</keyword>
<comment type="subunit">
    <text evidence="12">Monomer.</text>
</comment>
<keyword evidence="1 12" id="KW-0547">Nucleotide-binding</keyword>
<comment type="function">
    <text evidence="12">DNA-dependent ATPase and 5'-3' DNA helicase required for the maintenance of both mitochondrial and nuclear genome stability.</text>
</comment>
<evidence type="ECO:0000313" key="16">
    <source>
        <dbReference type="Proteomes" id="UP001610728"/>
    </source>
</evidence>
<keyword evidence="10 12" id="KW-0413">Isomerase</keyword>
<feature type="binding site" evidence="12">
    <location>
        <begin position="292"/>
        <end position="299"/>
    </location>
    <ligand>
        <name>ATP</name>
        <dbReference type="ChEBI" id="CHEBI:30616"/>
    </ligand>
</feature>
<dbReference type="Pfam" id="PF21530">
    <property type="entry name" value="Pif1_2B_dom"/>
    <property type="match status" value="1"/>
</dbReference>
<keyword evidence="8 12" id="KW-0233">DNA recombination</keyword>
<comment type="similarity">
    <text evidence="12">Belongs to the helicase family. PIF1 subfamily.</text>
</comment>
<dbReference type="InterPro" id="IPR049163">
    <property type="entry name" value="Pif1-like_2B_dom"/>
</dbReference>
<evidence type="ECO:0000256" key="7">
    <source>
        <dbReference type="ARBA" id="ARBA00023128"/>
    </source>
</evidence>
<keyword evidence="2 12" id="KW-0227">DNA damage</keyword>
<feature type="compositionally biased region" description="Polar residues" evidence="13">
    <location>
        <begin position="50"/>
        <end position="69"/>
    </location>
</feature>